<protein>
    <recommendedName>
        <fullName evidence="5">N-acetyldiaminopimelate deacetylase</fullName>
        <ecNumber evidence="5">3.5.1.47</ecNumber>
    </recommendedName>
</protein>
<dbReference type="PIRSF" id="PIRSF005962">
    <property type="entry name" value="Pept_M20D_amidohydro"/>
    <property type="match status" value="1"/>
</dbReference>
<dbReference type="HAMAP" id="MF_01692">
    <property type="entry name" value="DapEL"/>
    <property type="match status" value="1"/>
</dbReference>
<sequence length="413" mass="45777">MRKQNQKLRSSKSSASCKCGAAMRGWLPSAHCCIRRGEKMLSFDSLTMIRRELHQIPEAGFKEFKTQQYILRFFAQLPAGRFELKSWRTGVLVKIKGTAPSKTLAYRADMDGLPITEETGYPFQSVHEGMMHACGHDFHMTIALGIAEHFIREPMKDDLLIIFQPAEEGPGGARPMLESKEFQEWKPDLITALHIAPELPSGTIGTKPGLLFANTSELFIDVTGKGGHAAYPHTANDMVVAASQLVGQLQTIISRNVDPLDSAVITIGKITGGNVQNIIAEKARLEGTIRTLSPEAMEKVKARIEALVKGLETAFDCSAAIDYGSMYHQVFNEKALTDEFMAFAESLPFAVVERSREAMTGEDFGYFLEEIPGFMFWLGTGSPYGLHHSKLQPDESALETALRTMIQYFAFKS</sequence>
<dbReference type="GO" id="GO:0050118">
    <property type="term" value="F:N-acetyldiaminopimelate deacetylase activity"/>
    <property type="evidence" value="ECO:0007669"/>
    <property type="project" value="UniProtKB-UniRule"/>
</dbReference>
<comment type="similarity">
    <text evidence="5">Belongs to the peptidase M20A family. N-acetyldiaminopimelate deacetylase subfamily.</text>
</comment>
<dbReference type="Proteomes" id="UP000434639">
    <property type="component" value="Unassembled WGS sequence"/>
</dbReference>
<organism evidence="8 9">
    <name type="scientific">Metabacillus mangrovi</name>
    <dbReference type="NCBI Taxonomy" id="1491830"/>
    <lineage>
        <taxon>Bacteria</taxon>
        <taxon>Bacillati</taxon>
        <taxon>Bacillota</taxon>
        <taxon>Bacilli</taxon>
        <taxon>Bacillales</taxon>
        <taxon>Bacillaceae</taxon>
        <taxon>Metabacillus</taxon>
    </lineage>
</organism>
<dbReference type="EMBL" id="WMIB01000004">
    <property type="protein sequence ID" value="MTH53091.1"/>
    <property type="molecule type" value="Genomic_DNA"/>
</dbReference>
<evidence type="ECO:0000256" key="3">
    <source>
        <dbReference type="ARBA" id="ARBA00022915"/>
    </source>
</evidence>
<feature type="binding site" evidence="6">
    <location>
        <position position="194"/>
    </location>
    <ligand>
        <name>Mn(2+)</name>
        <dbReference type="ChEBI" id="CHEBI:29035"/>
        <label>2</label>
    </ligand>
</feature>
<comment type="caution">
    <text evidence="8">The sequence shown here is derived from an EMBL/GenBank/DDBJ whole genome shotgun (WGS) entry which is preliminary data.</text>
</comment>
<feature type="active site" description="Proton acceptor" evidence="5">
    <location>
        <position position="168"/>
    </location>
</feature>
<feature type="binding site" evidence="6">
    <location>
        <position position="134"/>
    </location>
    <ligand>
        <name>Mn(2+)</name>
        <dbReference type="ChEBI" id="CHEBI:29035"/>
        <label>2</label>
    </ligand>
</feature>
<dbReference type="SUPFAM" id="SSF55031">
    <property type="entry name" value="Bacterial exopeptidase dimerisation domain"/>
    <property type="match status" value="1"/>
</dbReference>
<evidence type="ECO:0000256" key="2">
    <source>
        <dbReference type="ARBA" id="ARBA00022801"/>
    </source>
</evidence>
<keyword evidence="9" id="KW-1185">Reference proteome</keyword>
<reference evidence="8 9" key="1">
    <citation type="journal article" date="2017" name="Int. J. Syst. Evol. Microbiol.">
        <title>Bacillus mangrovi sp. nov., isolated from a sediment sample from a mangrove forest.</title>
        <authorList>
            <person name="Gupta V."/>
            <person name="Singh P.K."/>
            <person name="Korpole S."/>
            <person name="Tanuku N.R.S."/>
            <person name="Pinnaka A.K."/>
        </authorList>
    </citation>
    <scope>NUCLEOTIDE SEQUENCE [LARGE SCALE GENOMIC DNA]</scope>
    <source>
        <strain evidence="8 9">KCTC 33872</strain>
    </source>
</reference>
<comment type="catalytic activity">
    <reaction evidence="5">
        <text>N-acetyl-(2S,6S)-2,6-diaminopimelate + H2O = (2S,6S)-2,6-diaminopimelate + acetate</text>
        <dbReference type="Rhea" id="RHEA:20405"/>
        <dbReference type="ChEBI" id="CHEBI:15377"/>
        <dbReference type="ChEBI" id="CHEBI:30089"/>
        <dbReference type="ChEBI" id="CHEBI:57609"/>
        <dbReference type="ChEBI" id="CHEBI:58767"/>
        <dbReference type="EC" id="3.5.1.47"/>
    </reaction>
</comment>
<gene>
    <name evidence="8" type="ORF">GKZ89_06670</name>
</gene>
<evidence type="ECO:0000256" key="5">
    <source>
        <dbReference type="HAMAP-Rule" id="MF_01692"/>
    </source>
</evidence>
<feature type="domain" description="Peptidase M20 dimerisation" evidence="7">
    <location>
        <begin position="220"/>
        <end position="309"/>
    </location>
</feature>
<dbReference type="PANTHER" id="PTHR11014">
    <property type="entry name" value="PEPTIDASE M20 FAMILY MEMBER"/>
    <property type="match status" value="1"/>
</dbReference>
<keyword evidence="6" id="KW-0479">Metal-binding</keyword>
<feature type="binding site" evidence="6">
    <location>
        <position position="168"/>
    </location>
    <ligand>
        <name>Mn(2+)</name>
        <dbReference type="ChEBI" id="CHEBI:29035"/>
        <label>2</label>
    </ligand>
</feature>
<dbReference type="GO" id="GO:0019877">
    <property type="term" value="P:diaminopimelate biosynthetic process"/>
    <property type="evidence" value="ECO:0007669"/>
    <property type="project" value="UniProtKB-UniRule"/>
</dbReference>
<evidence type="ECO:0000259" key="7">
    <source>
        <dbReference type="Pfam" id="PF07687"/>
    </source>
</evidence>
<feature type="active site" evidence="5">
    <location>
        <position position="109"/>
    </location>
</feature>
<accession>A0A7X2S5C2</accession>
<dbReference type="Gene3D" id="3.30.70.360">
    <property type="match status" value="1"/>
</dbReference>
<keyword evidence="1 5" id="KW-0028">Amino-acid biosynthesis</keyword>
<dbReference type="OrthoDB" id="9776731at2"/>
<dbReference type="EC" id="3.5.1.47" evidence="5"/>
<feature type="binding site" evidence="6">
    <location>
        <position position="136"/>
    </location>
    <ligand>
        <name>Mn(2+)</name>
        <dbReference type="ChEBI" id="CHEBI:29035"/>
        <label>2</label>
    </ligand>
</feature>
<dbReference type="InterPro" id="IPR036264">
    <property type="entry name" value="Bact_exopeptidase_dim_dom"/>
</dbReference>
<dbReference type="Pfam" id="PF07687">
    <property type="entry name" value="M20_dimer"/>
    <property type="match status" value="1"/>
</dbReference>
<evidence type="ECO:0000256" key="6">
    <source>
        <dbReference type="PIRSR" id="PIRSR005962-1"/>
    </source>
</evidence>
<dbReference type="UniPathway" id="UPA00034">
    <property type="reaction ID" value="UER00024"/>
</dbReference>
<dbReference type="InterPro" id="IPR023905">
    <property type="entry name" value="AcetylDAP_deacetylase"/>
</dbReference>
<dbReference type="PANTHER" id="PTHR11014:SF98">
    <property type="entry name" value="N-ACETYLDIAMINOPIMELATE DEACETYLASE"/>
    <property type="match status" value="1"/>
</dbReference>
<keyword evidence="2 5" id="KW-0378">Hydrolase</keyword>
<keyword evidence="4 5" id="KW-0457">Lysine biosynthesis</keyword>
<keyword evidence="6" id="KW-0464">Manganese</keyword>
<dbReference type="AlphaFoldDB" id="A0A7X2S5C2"/>
<dbReference type="InterPro" id="IPR017439">
    <property type="entry name" value="Amidohydrolase"/>
</dbReference>
<dbReference type="SUPFAM" id="SSF53187">
    <property type="entry name" value="Zn-dependent exopeptidases"/>
    <property type="match status" value="1"/>
</dbReference>
<dbReference type="InterPro" id="IPR011650">
    <property type="entry name" value="Peptidase_M20_dimer"/>
</dbReference>
<dbReference type="NCBIfam" id="TIGR01891">
    <property type="entry name" value="amidohydrolases"/>
    <property type="match status" value="1"/>
</dbReference>
<evidence type="ECO:0000313" key="8">
    <source>
        <dbReference type="EMBL" id="MTH53091.1"/>
    </source>
</evidence>
<dbReference type="CDD" id="cd05670">
    <property type="entry name" value="M20_Acy1_YkuR-like"/>
    <property type="match status" value="1"/>
</dbReference>
<dbReference type="GO" id="GO:0046872">
    <property type="term" value="F:metal ion binding"/>
    <property type="evidence" value="ECO:0007669"/>
    <property type="project" value="UniProtKB-KW"/>
</dbReference>
<dbReference type="Pfam" id="PF01546">
    <property type="entry name" value="Peptidase_M20"/>
    <property type="match status" value="1"/>
</dbReference>
<comment type="function">
    <text evidence="5">Catalyzes the conversion of N-acetyl-diaminopimelate to diaminopimelate and acetate.</text>
</comment>
<dbReference type="GO" id="GO:0009089">
    <property type="term" value="P:lysine biosynthetic process via diaminopimelate"/>
    <property type="evidence" value="ECO:0007669"/>
    <property type="project" value="UniProtKB-UniRule"/>
</dbReference>
<evidence type="ECO:0000256" key="1">
    <source>
        <dbReference type="ARBA" id="ARBA00022605"/>
    </source>
</evidence>
<dbReference type="FunFam" id="3.30.70.360:FF:000001">
    <property type="entry name" value="N-acetyldiaminopimelate deacetylase"/>
    <property type="match status" value="1"/>
</dbReference>
<dbReference type="Gene3D" id="3.40.630.10">
    <property type="entry name" value="Zn peptidases"/>
    <property type="match status" value="1"/>
</dbReference>
<comment type="pathway">
    <text evidence="5">Amino-acid biosynthesis; L-lysine biosynthesis via DAP pathway; LL-2,6-diaminopimelate from (S)-tetrahydrodipicolinate (acetylase route): step 3/3.</text>
</comment>
<evidence type="ECO:0000256" key="4">
    <source>
        <dbReference type="ARBA" id="ARBA00023154"/>
    </source>
</evidence>
<keyword evidence="3 5" id="KW-0220">Diaminopimelate biosynthesis</keyword>
<dbReference type="InterPro" id="IPR002933">
    <property type="entry name" value="Peptidase_M20"/>
</dbReference>
<name>A0A7X2S5C2_9BACI</name>
<proteinExistence type="inferred from homology"/>
<evidence type="ECO:0000313" key="9">
    <source>
        <dbReference type="Proteomes" id="UP000434639"/>
    </source>
</evidence>
<comment type="cofactor">
    <cofactor evidence="6">
        <name>Mn(2+)</name>
        <dbReference type="ChEBI" id="CHEBI:29035"/>
    </cofactor>
    <text evidence="6">The Mn(2+) ion enhances activity.</text>
</comment>
<feature type="binding site" evidence="6">
    <location>
        <position position="387"/>
    </location>
    <ligand>
        <name>Mn(2+)</name>
        <dbReference type="ChEBI" id="CHEBI:29035"/>
        <label>2</label>
    </ligand>
</feature>